<feature type="region of interest" description="Disordered" evidence="1">
    <location>
        <begin position="24"/>
        <end position="45"/>
    </location>
</feature>
<keyword evidence="4" id="KW-1185">Reference proteome</keyword>
<dbReference type="InParanoid" id="A0A3P7E5G7"/>
<accession>A0A3P7E5G7</accession>
<dbReference type="EMBL" id="UYWW01006213">
    <property type="protein sequence ID" value="VDM14606.1"/>
    <property type="molecule type" value="Genomic_DNA"/>
</dbReference>
<keyword evidence="2" id="KW-0812">Transmembrane</keyword>
<dbReference type="AlphaFoldDB" id="A0A3P7E5G7"/>
<keyword evidence="2" id="KW-0472">Membrane</keyword>
<name>A0A3P7E5G7_WUCBA</name>
<organism evidence="3 4">
    <name type="scientific">Wuchereria bancrofti</name>
    <dbReference type="NCBI Taxonomy" id="6293"/>
    <lineage>
        <taxon>Eukaryota</taxon>
        <taxon>Metazoa</taxon>
        <taxon>Ecdysozoa</taxon>
        <taxon>Nematoda</taxon>
        <taxon>Chromadorea</taxon>
        <taxon>Rhabditida</taxon>
        <taxon>Spirurina</taxon>
        <taxon>Spiruromorpha</taxon>
        <taxon>Filarioidea</taxon>
        <taxon>Onchocercidae</taxon>
        <taxon>Wuchereria</taxon>
    </lineage>
</organism>
<protein>
    <submittedName>
        <fullName evidence="3">Uncharacterized protein</fullName>
    </submittedName>
</protein>
<evidence type="ECO:0000256" key="1">
    <source>
        <dbReference type="SAM" id="MobiDB-lite"/>
    </source>
</evidence>
<keyword evidence="2" id="KW-1133">Transmembrane helix</keyword>
<sequence length="100" mass="11283">MEYFRSKNDSVTEFGDNLEDGSIELAEKNSSESSPSPSDSSNNVDDTTYTVADLGYYLILILNYLKMQKVLSKKAKNMDLKICEVTSNNFSTQKKSFFIV</sequence>
<gene>
    <name evidence="3" type="ORF">WBA_LOCUS7992</name>
</gene>
<evidence type="ECO:0000313" key="4">
    <source>
        <dbReference type="Proteomes" id="UP000270924"/>
    </source>
</evidence>
<evidence type="ECO:0000313" key="3">
    <source>
        <dbReference type="EMBL" id="VDM14606.1"/>
    </source>
</evidence>
<dbReference type="Proteomes" id="UP000270924">
    <property type="component" value="Unassembled WGS sequence"/>
</dbReference>
<feature type="transmembrane region" description="Helical" evidence="2">
    <location>
        <begin position="47"/>
        <end position="65"/>
    </location>
</feature>
<evidence type="ECO:0000256" key="2">
    <source>
        <dbReference type="SAM" id="Phobius"/>
    </source>
</evidence>
<reference evidence="3 4" key="1">
    <citation type="submission" date="2018-11" db="EMBL/GenBank/DDBJ databases">
        <authorList>
            <consortium name="Pathogen Informatics"/>
        </authorList>
    </citation>
    <scope>NUCLEOTIDE SEQUENCE [LARGE SCALE GENOMIC DNA]</scope>
</reference>
<proteinExistence type="predicted"/>
<feature type="compositionally biased region" description="Low complexity" evidence="1">
    <location>
        <begin position="31"/>
        <end position="45"/>
    </location>
</feature>